<evidence type="ECO:0000256" key="1">
    <source>
        <dbReference type="SAM" id="MobiDB-lite"/>
    </source>
</evidence>
<feature type="compositionally biased region" description="Polar residues" evidence="1">
    <location>
        <begin position="27"/>
        <end position="40"/>
    </location>
</feature>
<reference evidence="2 3" key="1">
    <citation type="submission" date="2020-02" db="EMBL/GenBank/DDBJ databases">
        <authorList>
            <person name="Ferguson B K."/>
        </authorList>
    </citation>
    <scope>NUCLEOTIDE SEQUENCE [LARGE SCALE GENOMIC DNA]</scope>
</reference>
<proteinExistence type="predicted"/>
<protein>
    <submittedName>
        <fullName evidence="2">Uncharacterized protein</fullName>
    </submittedName>
</protein>
<keyword evidence="3" id="KW-1185">Reference proteome</keyword>
<dbReference type="AlphaFoldDB" id="A0A6H5JAM3"/>
<evidence type="ECO:0000313" key="3">
    <source>
        <dbReference type="Proteomes" id="UP000479190"/>
    </source>
</evidence>
<gene>
    <name evidence="2" type="ORF">TBRA_LOCUS16777</name>
</gene>
<name>A0A6H5JAM3_9HYME</name>
<feature type="region of interest" description="Disordered" evidence="1">
    <location>
        <begin position="27"/>
        <end position="83"/>
    </location>
</feature>
<evidence type="ECO:0000313" key="2">
    <source>
        <dbReference type="EMBL" id="CAB0045241.1"/>
    </source>
</evidence>
<sequence>MTAMSAGLLDYLQALSKSSEPLESTLMSTWLRSSQPSSTPVEDGGSTALRGGHHQENSGGSFDGQGHPRSLLKEFSTGNQGEKMDRLEGLIRGLAGYAKGKKKPAFQLQKFFFLPHPGLRSTEEDHGAHESTLLAGVRGGRLHTVLDEK</sequence>
<dbReference type="Proteomes" id="UP000479190">
    <property type="component" value="Unassembled WGS sequence"/>
</dbReference>
<organism evidence="2 3">
    <name type="scientific">Trichogramma brassicae</name>
    <dbReference type="NCBI Taxonomy" id="86971"/>
    <lineage>
        <taxon>Eukaryota</taxon>
        <taxon>Metazoa</taxon>
        <taxon>Ecdysozoa</taxon>
        <taxon>Arthropoda</taxon>
        <taxon>Hexapoda</taxon>
        <taxon>Insecta</taxon>
        <taxon>Pterygota</taxon>
        <taxon>Neoptera</taxon>
        <taxon>Endopterygota</taxon>
        <taxon>Hymenoptera</taxon>
        <taxon>Apocrita</taxon>
        <taxon>Proctotrupomorpha</taxon>
        <taxon>Chalcidoidea</taxon>
        <taxon>Trichogrammatidae</taxon>
        <taxon>Trichogramma</taxon>
    </lineage>
</organism>
<accession>A0A6H5JAM3</accession>
<dbReference type="EMBL" id="CADCXV010001555">
    <property type="protein sequence ID" value="CAB0045241.1"/>
    <property type="molecule type" value="Genomic_DNA"/>
</dbReference>